<dbReference type="PANTHER" id="PTHR18964:SF169">
    <property type="entry name" value="N-ACETYLMANNOSAMINE KINASE"/>
    <property type="match status" value="1"/>
</dbReference>
<dbReference type="InterPro" id="IPR000600">
    <property type="entry name" value="ROK"/>
</dbReference>
<proteinExistence type="predicted"/>
<comment type="caution">
    <text evidence="3">The sequence shown here is derived from an EMBL/GenBank/DDBJ whole genome shotgun (WGS) entry which is preliminary data.</text>
</comment>
<evidence type="ECO:0000313" key="4">
    <source>
        <dbReference type="Proteomes" id="UP000246132"/>
    </source>
</evidence>
<reference evidence="3 4" key="1">
    <citation type="journal article" date="2018" name="Int. J. Syst. Bacteriol.">
        <title>Oceaniradius stylonemae gen. nov., sp. nov., isolated from a red alga, Stylonema cornu-cervi.</title>
        <authorList>
            <person name="Jeong S."/>
        </authorList>
    </citation>
    <scope>NUCLEOTIDE SEQUENCE [LARGE SCALE GENOMIC DNA]</scope>
    <source>
        <strain evidence="3 4">StC1</strain>
    </source>
</reference>
<name>A0A3A8ABP2_9HYPH</name>
<dbReference type="SUPFAM" id="SSF53067">
    <property type="entry name" value="Actin-like ATPase domain"/>
    <property type="match status" value="1"/>
</dbReference>
<sequence>MTVARSTNPEPATSPAPQISGANQSGVRAHNERVILSLLRRHGALSKAEIARLTGLSAQTISVINRQLEKDSLVMRAQRVRGKVGQPSTPMTLNPDGAFSVGLRIGRRSADLSLMDFTGIVRKQIRTTHAFPTPDSIMAFLADSLPALVETLDPAIRDRIIGIGVASPFELWHWLDRVGAPSTQMQQWRGFDLVAAARAQTDLDVMLVNDASSACLAELTVGDGREIRDFAYFFVGFFIGGGIVLNHALQTGATGNAAAFGPLPSRDPRRGNGGQLIDTASLFTLERSLIEAGIDPADLWRQTEDWSGFEPQLTQWLAGTAQSMADAIVTVCAVFDFPVIVVDGAFPARVRADLTARINAAIESCNTNGILVPEIVSGSVGSNARAIGASMLPISDRFLVQRTSAAA</sequence>
<dbReference type="GO" id="GO:0003700">
    <property type="term" value="F:DNA-binding transcription factor activity"/>
    <property type="evidence" value="ECO:0007669"/>
    <property type="project" value="InterPro"/>
</dbReference>
<dbReference type="AlphaFoldDB" id="A0A3A8ABP2"/>
<evidence type="ECO:0000313" key="3">
    <source>
        <dbReference type="EMBL" id="RKF06748.1"/>
    </source>
</evidence>
<feature type="region of interest" description="Disordered" evidence="1">
    <location>
        <begin position="1"/>
        <end position="26"/>
    </location>
</feature>
<dbReference type="GO" id="GO:0019262">
    <property type="term" value="P:N-acetylneuraminate catabolic process"/>
    <property type="evidence" value="ECO:0007669"/>
    <property type="project" value="TreeGrafter"/>
</dbReference>
<dbReference type="OrthoDB" id="49685at2"/>
<dbReference type="Pfam" id="PF01047">
    <property type="entry name" value="MarR"/>
    <property type="match status" value="1"/>
</dbReference>
<evidence type="ECO:0000256" key="1">
    <source>
        <dbReference type="SAM" id="MobiDB-lite"/>
    </source>
</evidence>
<dbReference type="Proteomes" id="UP000246132">
    <property type="component" value="Unassembled WGS sequence"/>
</dbReference>
<dbReference type="Gene3D" id="1.10.10.10">
    <property type="entry name" value="Winged helix-like DNA-binding domain superfamily/Winged helix DNA-binding domain"/>
    <property type="match status" value="1"/>
</dbReference>
<dbReference type="RefSeq" id="WP_109767239.1">
    <property type="nucleotide sequence ID" value="NZ_CP159474.1"/>
</dbReference>
<keyword evidence="4" id="KW-1185">Reference proteome</keyword>
<protein>
    <submittedName>
        <fullName evidence="3">ROK family transcriptional regulator</fullName>
    </submittedName>
</protein>
<dbReference type="CDD" id="cd23763">
    <property type="entry name" value="ASKHA_ATPase_ROK"/>
    <property type="match status" value="1"/>
</dbReference>
<dbReference type="EMBL" id="QFWV02000006">
    <property type="protein sequence ID" value="RKF06748.1"/>
    <property type="molecule type" value="Genomic_DNA"/>
</dbReference>
<dbReference type="InterPro" id="IPR043129">
    <property type="entry name" value="ATPase_NBD"/>
</dbReference>
<accession>A0A3A8ABP2</accession>
<dbReference type="SUPFAM" id="SSF46785">
    <property type="entry name" value="Winged helix' DNA-binding domain"/>
    <property type="match status" value="1"/>
</dbReference>
<dbReference type="InterPro" id="IPR036388">
    <property type="entry name" value="WH-like_DNA-bd_sf"/>
</dbReference>
<organism evidence="3 4">
    <name type="scientific">Oceaniradius stylonematis</name>
    <dbReference type="NCBI Taxonomy" id="2184161"/>
    <lineage>
        <taxon>Bacteria</taxon>
        <taxon>Pseudomonadati</taxon>
        <taxon>Pseudomonadota</taxon>
        <taxon>Alphaproteobacteria</taxon>
        <taxon>Hyphomicrobiales</taxon>
        <taxon>Ahrensiaceae</taxon>
        <taxon>Oceaniradius</taxon>
    </lineage>
</organism>
<dbReference type="PANTHER" id="PTHR18964">
    <property type="entry name" value="ROK (REPRESSOR, ORF, KINASE) FAMILY"/>
    <property type="match status" value="1"/>
</dbReference>
<dbReference type="InterPro" id="IPR000835">
    <property type="entry name" value="HTH_MarR-typ"/>
</dbReference>
<evidence type="ECO:0000259" key="2">
    <source>
        <dbReference type="Pfam" id="PF01047"/>
    </source>
</evidence>
<dbReference type="Pfam" id="PF00480">
    <property type="entry name" value="ROK"/>
    <property type="match status" value="1"/>
</dbReference>
<feature type="domain" description="HTH marR-type" evidence="2">
    <location>
        <begin position="32"/>
        <end position="79"/>
    </location>
</feature>
<gene>
    <name evidence="3" type="ORF">DEM25_010935</name>
</gene>
<dbReference type="Gene3D" id="3.30.420.40">
    <property type="match status" value="2"/>
</dbReference>
<dbReference type="GO" id="GO:0009384">
    <property type="term" value="F:N-acylmannosamine kinase activity"/>
    <property type="evidence" value="ECO:0007669"/>
    <property type="project" value="TreeGrafter"/>
</dbReference>
<dbReference type="InterPro" id="IPR036390">
    <property type="entry name" value="WH_DNA-bd_sf"/>
</dbReference>